<dbReference type="InterPro" id="IPR000917">
    <property type="entry name" value="Sulfatase_N"/>
</dbReference>
<feature type="domain" description="Phosphoethanolamine transferase N-terminal" evidence="10">
    <location>
        <begin position="68"/>
        <end position="214"/>
    </location>
</feature>
<keyword evidence="2" id="KW-1003">Cell membrane</keyword>
<proteinExistence type="predicted"/>
<feature type="transmembrane region" description="Helical" evidence="8">
    <location>
        <begin position="127"/>
        <end position="151"/>
    </location>
</feature>
<dbReference type="SUPFAM" id="SSF53649">
    <property type="entry name" value="Alkaline phosphatase-like"/>
    <property type="match status" value="1"/>
</dbReference>
<dbReference type="NCBIfam" id="NF028537">
    <property type="entry name" value="P_eth_NH2_trans"/>
    <property type="match status" value="1"/>
</dbReference>
<sequence>MKADNTQKNNKPKNKRSLALSYTSLPIVLAFYYAIVVNIPIYNNFYKILSGLDNVHLSFIIAIPLFIFLLNSIIFSVFSWPYIGKPIFALLLITSSMVSYVMLFYGINVDYGMIENAFETDVSEAASYLNLHSFTWVTITGVIPAILVALVPMKPGLGLLKKTISIITLFALLLFLLFFTYKDFSAVGRNNSYLKKMILPGYYVYSTYHYVRDTYFSTPITFKHIGEDAKIVVKNTDPKVNEKPTLFFFILGETARSQNYALNGYAKNTNPYTEKQDVISFQSVHSCGTATAVSVPCMFSQQGRHDYDKQRSYNQDNALDILQRAGVSLLWKENDGGDKEVAKRIPKVQIDRSHDNPFCNGGTCLDMALLQGLDSEINAMKGNEKLVVMHLMGSHGPTYYLRYPKAQQKFLPDCQSSEIENCSTDQIVNTYDNTIVYTDYVVSQAIDKLKALSNQYNTALLYLSDHGESLGENGLYLHGVPYAVAPDFQTTVPLILWMSDGFKKSKNIDESCLKKAAKNGDFSQDYVFSSLLGIMDVQTTAYDKNLDIYHACRS</sequence>
<evidence type="ECO:0000256" key="2">
    <source>
        <dbReference type="ARBA" id="ARBA00022475"/>
    </source>
</evidence>
<gene>
    <name evidence="11" type="ORF">V6242_07540</name>
</gene>
<evidence type="ECO:0000256" key="8">
    <source>
        <dbReference type="SAM" id="Phobius"/>
    </source>
</evidence>
<dbReference type="InterPro" id="IPR040423">
    <property type="entry name" value="PEA_transferase"/>
</dbReference>
<feature type="domain" description="Sulfatase N-terminal" evidence="9">
    <location>
        <begin position="247"/>
        <end position="537"/>
    </location>
</feature>
<comment type="subcellular location">
    <subcellularLocation>
        <location evidence="1">Cell inner membrane</location>
        <topology evidence="1">Multi-pass membrane protein</topology>
    </subcellularLocation>
</comment>
<dbReference type="GO" id="GO:0016740">
    <property type="term" value="F:transferase activity"/>
    <property type="evidence" value="ECO:0007669"/>
    <property type="project" value="UniProtKB-KW"/>
</dbReference>
<feature type="transmembrane region" description="Helical" evidence="8">
    <location>
        <begin position="87"/>
        <end position="107"/>
    </location>
</feature>
<evidence type="ECO:0000256" key="5">
    <source>
        <dbReference type="ARBA" id="ARBA00022692"/>
    </source>
</evidence>
<evidence type="ECO:0000313" key="12">
    <source>
        <dbReference type="Proteomes" id="UP001379949"/>
    </source>
</evidence>
<keyword evidence="6 8" id="KW-1133">Transmembrane helix</keyword>
<organism evidence="11 12">
    <name type="scientific">Marinomonas arenicola</name>
    <dbReference type="NCBI Taxonomy" id="569601"/>
    <lineage>
        <taxon>Bacteria</taxon>
        <taxon>Pseudomonadati</taxon>
        <taxon>Pseudomonadota</taxon>
        <taxon>Gammaproteobacteria</taxon>
        <taxon>Oceanospirillales</taxon>
        <taxon>Oceanospirillaceae</taxon>
        <taxon>Marinomonas</taxon>
    </lineage>
</organism>
<keyword evidence="7 8" id="KW-0472">Membrane</keyword>
<evidence type="ECO:0000256" key="1">
    <source>
        <dbReference type="ARBA" id="ARBA00004429"/>
    </source>
</evidence>
<evidence type="ECO:0000256" key="6">
    <source>
        <dbReference type="ARBA" id="ARBA00022989"/>
    </source>
</evidence>
<dbReference type="InterPro" id="IPR017850">
    <property type="entry name" value="Alkaline_phosphatase_core_sf"/>
</dbReference>
<dbReference type="Pfam" id="PF08019">
    <property type="entry name" value="EptA_B_N"/>
    <property type="match status" value="1"/>
</dbReference>
<comment type="caution">
    <text evidence="11">The sequence shown here is derived from an EMBL/GenBank/DDBJ whole genome shotgun (WGS) entry which is preliminary data.</text>
</comment>
<keyword evidence="12" id="KW-1185">Reference proteome</keyword>
<evidence type="ECO:0000259" key="10">
    <source>
        <dbReference type="Pfam" id="PF08019"/>
    </source>
</evidence>
<dbReference type="EMBL" id="JBAKAR010000004">
    <property type="protein sequence ID" value="MEL0612994.1"/>
    <property type="molecule type" value="Genomic_DNA"/>
</dbReference>
<feature type="transmembrane region" description="Helical" evidence="8">
    <location>
        <begin position="163"/>
        <end position="181"/>
    </location>
</feature>
<dbReference type="RefSeq" id="WP_341566835.1">
    <property type="nucleotide sequence ID" value="NZ_JBAKAR010000004.1"/>
</dbReference>
<keyword evidence="4 11" id="KW-0808">Transferase</keyword>
<reference evidence="11 12" key="1">
    <citation type="submission" date="2024-02" db="EMBL/GenBank/DDBJ databases">
        <title>Bacteria isolated from the canopy kelp, Nereocystis luetkeana.</title>
        <authorList>
            <person name="Pfister C.A."/>
            <person name="Younker I.T."/>
            <person name="Light S.H."/>
        </authorList>
    </citation>
    <scope>NUCLEOTIDE SEQUENCE [LARGE SCALE GENOMIC DNA]</scope>
    <source>
        <strain evidence="11 12">TI.4.07</strain>
    </source>
</reference>
<dbReference type="Gene3D" id="3.40.720.10">
    <property type="entry name" value="Alkaline Phosphatase, subunit A"/>
    <property type="match status" value="1"/>
</dbReference>
<keyword evidence="3" id="KW-0997">Cell inner membrane</keyword>
<feature type="transmembrane region" description="Helical" evidence="8">
    <location>
        <begin position="20"/>
        <end position="43"/>
    </location>
</feature>
<dbReference type="PANTHER" id="PTHR30443:SF0">
    <property type="entry name" value="PHOSPHOETHANOLAMINE TRANSFERASE EPTA"/>
    <property type="match status" value="1"/>
</dbReference>
<evidence type="ECO:0000256" key="3">
    <source>
        <dbReference type="ARBA" id="ARBA00022519"/>
    </source>
</evidence>
<keyword evidence="5 8" id="KW-0812">Transmembrane</keyword>
<name>A0ABU9G3C5_9GAMM</name>
<protein>
    <submittedName>
        <fullName evidence="11">Phosphoethanolamine--lipid A transferase</fullName>
    </submittedName>
</protein>
<dbReference type="PANTHER" id="PTHR30443">
    <property type="entry name" value="INNER MEMBRANE PROTEIN"/>
    <property type="match status" value="1"/>
</dbReference>
<evidence type="ECO:0000256" key="4">
    <source>
        <dbReference type="ARBA" id="ARBA00022679"/>
    </source>
</evidence>
<dbReference type="Pfam" id="PF00884">
    <property type="entry name" value="Sulfatase"/>
    <property type="match status" value="1"/>
</dbReference>
<evidence type="ECO:0000259" key="9">
    <source>
        <dbReference type="Pfam" id="PF00884"/>
    </source>
</evidence>
<accession>A0ABU9G3C5</accession>
<dbReference type="Proteomes" id="UP001379949">
    <property type="component" value="Unassembled WGS sequence"/>
</dbReference>
<evidence type="ECO:0000256" key="7">
    <source>
        <dbReference type="ARBA" id="ARBA00023136"/>
    </source>
</evidence>
<dbReference type="InterPro" id="IPR012549">
    <property type="entry name" value="EptA-like_N"/>
</dbReference>
<evidence type="ECO:0000313" key="11">
    <source>
        <dbReference type="EMBL" id="MEL0612994.1"/>
    </source>
</evidence>
<feature type="transmembrane region" description="Helical" evidence="8">
    <location>
        <begin position="55"/>
        <end position="80"/>
    </location>
</feature>
<dbReference type="CDD" id="cd16017">
    <property type="entry name" value="LptA"/>
    <property type="match status" value="1"/>
</dbReference>
<dbReference type="InterPro" id="IPR058130">
    <property type="entry name" value="PEA_transf_C"/>
</dbReference>